<keyword evidence="2" id="KW-1133">Transmembrane helix</keyword>
<dbReference type="Gene3D" id="2.60.40.3050">
    <property type="match status" value="1"/>
</dbReference>
<dbReference type="InterPro" id="IPR002035">
    <property type="entry name" value="VWF_A"/>
</dbReference>
<dbReference type="KEGG" id="bnm:BALAC2494_01257"/>
<keyword evidence="2" id="KW-0812">Transmembrane</keyword>
<dbReference type="InterPro" id="IPR036465">
    <property type="entry name" value="vWFA_dom_sf"/>
</dbReference>
<evidence type="ECO:0000259" key="3">
    <source>
        <dbReference type="PROSITE" id="PS50234"/>
    </source>
</evidence>
<feature type="compositionally biased region" description="Low complexity" evidence="1">
    <location>
        <begin position="84"/>
        <end position="94"/>
    </location>
</feature>
<evidence type="ECO:0000313" key="5">
    <source>
        <dbReference type="Proteomes" id="UP000008394"/>
    </source>
</evidence>
<feature type="transmembrane region" description="Helical" evidence="2">
    <location>
        <begin position="54"/>
        <end position="76"/>
    </location>
</feature>
<accession>A0A806FJ86</accession>
<dbReference type="PROSITE" id="PS50234">
    <property type="entry name" value="VWFA"/>
    <property type="match status" value="1"/>
</dbReference>
<dbReference type="Pfam" id="PF00092">
    <property type="entry name" value="VWA"/>
    <property type="match status" value="1"/>
</dbReference>
<dbReference type="Proteomes" id="UP000008394">
    <property type="component" value="Chromosome"/>
</dbReference>
<feature type="transmembrane region" description="Helical" evidence="2">
    <location>
        <begin position="876"/>
        <end position="899"/>
    </location>
</feature>
<feature type="region of interest" description="Disordered" evidence="1">
    <location>
        <begin position="552"/>
        <end position="580"/>
    </location>
</feature>
<feature type="region of interest" description="Disordered" evidence="1">
    <location>
        <begin position="84"/>
        <end position="127"/>
    </location>
</feature>
<feature type="compositionally biased region" description="Polar residues" evidence="1">
    <location>
        <begin position="565"/>
        <end position="574"/>
    </location>
</feature>
<dbReference type="Gene3D" id="2.60.40.1140">
    <property type="entry name" value="Collagen-binding surface protein Cna, B-type domain"/>
    <property type="match status" value="1"/>
</dbReference>
<dbReference type="Gene3D" id="3.40.50.410">
    <property type="entry name" value="von Willebrand factor, type A domain"/>
    <property type="match status" value="1"/>
</dbReference>
<feature type="region of interest" description="Disordered" evidence="1">
    <location>
        <begin position="25"/>
        <end position="47"/>
    </location>
</feature>
<dbReference type="AlphaFoldDB" id="A0A806FJ86"/>
<name>A0A806FJ86_BIFAN</name>
<evidence type="ECO:0000256" key="2">
    <source>
        <dbReference type="SAM" id="Phobius"/>
    </source>
</evidence>
<dbReference type="SMART" id="SM00327">
    <property type="entry name" value="VWA"/>
    <property type="match status" value="1"/>
</dbReference>
<sequence>MSTAKKAVYARFKIDLFDQTDFSGGSMKRLKHRSAQSGASDHAGRKGARPLRSVLASLCAVAMSLGMASASVAAFADDRQPAATADPQAATASAGNVDAPQHTKRISKNDDGTYTLSMDVTGKSDESTEQQVVPLDIALVLDVSGSMNELSGKLVYNEVELLSMNPISTYYVEKDGSYQAVRCSAISWGRCTTWQDQDSAGQKYTVTYNWIGGPSASVSPDVQFYKSKQSEETRLDALKDAVTYFLDQVEDQNQRINDPGKKVQVALIKYAGKNSDKIGNDTYNEDGYNYNYSQTVHSLAWTPEDLQKEQAAVNSLKAGGATRADFGLQHAVKQLNSGRPGAQKLTVFYSDGSPTSSDGFEAKIANNAIKAAAQLKNDHSQVISIGAMPGADPSGTDNANKFMNYVSSNYPKAQSMSEPHDRVEGTYYYAVSARTDLQTIFKEIISIVTSGTAYQDVTMTDTLSDYVEFSKPNAQNFDAELVIRDKDGKKVDPSEVGLTDYTIAQPGSKTISISFPQGYVLKDGYTYSLEYKIVPSAKAYEEYAANVNAGKNGYGDTKGDDDTGASSARQSGFRSNERATIDYTPRVDGEQQGPVEGTEYPHPVIQVDTTQFARLSIDKAWIATNPEQDKVTVDVTCMDTDGKCTGYSDIDISKSSNWTSTVLIPKAAADRTYTVTERPVDGFHTHYTKPITIPANTAGEYSSTVTNYPAAISFNLNQIRVGKTVQGTDTDQDFTFTLSPVTAEGVTNADGTPFTDATLTLGDRFANGTQVTGTFADTSIKLATPQLGADAMYTFNVRENAPSPSAGWAADMDAVTVTVTVHVPTEGDTIPTGVTYRYGVNDTDDTESNKDLAAFTNHWIAVSQLPFTGEQGATPLAWLAVAGGLGALAVLSAVGISAWRRRHML</sequence>
<evidence type="ECO:0000313" key="4">
    <source>
        <dbReference type="EMBL" id="AEK30953.1"/>
    </source>
</evidence>
<evidence type="ECO:0000256" key="1">
    <source>
        <dbReference type="SAM" id="MobiDB-lite"/>
    </source>
</evidence>
<dbReference type="EMBL" id="CP002915">
    <property type="protein sequence ID" value="AEK30953.1"/>
    <property type="molecule type" value="Genomic_DNA"/>
</dbReference>
<feature type="domain" description="VWFA" evidence="3">
    <location>
        <begin position="215"/>
        <end position="444"/>
    </location>
</feature>
<dbReference type="InterPro" id="IPR055384">
    <property type="entry name" value="DUF7604"/>
</dbReference>
<dbReference type="SUPFAM" id="SSF53300">
    <property type="entry name" value="vWA-like"/>
    <property type="match status" value="1"/>
</dbReference>
<reference evidence="4 5" key="1">
    <citation type="journal article" date="2011" name="J. Bacteriol.">
        <title>Genome Sequence of the Probiotic Strain Bifidobacterium animalis subsp. lactis CNCM I-2494.</title>
        <authorList>
            <person name="Chervaux C."/>
            <person name="Grimaldi C."/>
            <person name="Bolotin A."/>
            <person name="Quinquis B."/>
            <person name="Legrain-Raspaud S."/>
            <person name="van Hylckama Vlieg J.E."/>
            <person name="Denariaz G."/>
            <person name="Smokvina T."/>
        </authorList>
    </citation>
    <scope>NUCLEOTIDE SEQUENCE [LARGE SCALE GENOMIC DNA]</scope>
    <source>
        <strain evidence="4 5">CNCM I-2494</strain>
    </source>
</reference>
<organism evidence="4 5">
    <name type="scientific">Bifidobacterium animalis subsp. lactis CNCM I-2494</name>
    <dbReference type="NCBI Taxonomy" id="1042403"/>
    <lineage>
        <taxon>Bacteria</taxon>
        <taxon>Bacillati</taxon>
        <taxon>Actinomycetota</taxon>
        <taxon>Actinomycetes</taxon>
        <taxon>Bifidobacteriales</taxon>
        <taxon>Bifidobacteriaceae</taxon>
        <taxon>Bifidobacterium</taxon>
    </lineage>
</organism>
<dbReference type="InterPro" id="IPR038174">
    <property type="entry name" value="Strep_pil_link_sf"/>
</dbReference>
<proteinExistence type="predicted"/>
<dbReference type="Pfam" id="PF24558">
    <property type="entry name" value="DUF7604"/>
    <property type="match status" value="1"/>
</dbReference>
<gene>
    <name evidence="4" type="ORF">BALAC2494_01257</name>
</gene>
<keyword evidence="2" id="KW-0472">Membrane</keyword>
<protein>
    <submittedName>
        <fullName evidence="4">Collagen adhesion protein</fullName>
    </submittedName>
</protein>